<comment type="caution">
    <text evidence="1">The sequence shown here is derived from an EMBL/GenBank/DDBJ whole genome shotgun (WGS) entry which is preliminary data.</text>
</comment>
<name>A0AAV2R277_MEGNR</name>
<evidence type="ECO:0000313" key="2">
    <source>
        <dbReference type="Proteomes" id="UP001497623"/>
    </source>
</evidence>
<dbReference type="EMBL" id="CAXKWB010012741">
    <property type="protein sequence ID" value="CAL4105300.1"/>
    <property type="molecule type" value="Genomic_DNA"/>
</dbReference>
<evidence type="ECO:0000313" key="1">
    <source>
        <dbReference type="EMBL" id="CAL4105300.1"/>
    </source>
</evidence>
<organism evidence="1 2">
    <name type="scientific">Meganyctiphanes norvegica</name>
    <name type="common">Northern krill</name>
    <name type="synonym">Thysanopoda norvegica</name>
    <dbReference type="NCBI Taxonomy" id="48144"/>
    <lineage>
        <taxon>Eukaryota</taxon>
        <taxon>Metazoa</taxon>
        <taxon>Ecdysozoa</taxon>
        <taxon>Arthropoda</taxon>
        <taxon>Crustacea</taxon>
        <taxon>Multicrustacea</taxon>
        <taxon>Malacostraca</taxon>
        <taxon>Eumalacostraca</taxon>
        <taxon>Eucarida</taxon>
        <taxon>Euphausiacea</taxon>
        <taxon>Euphausiidae</taxon>
        <taxon>Meganyctiphanes</taxon>
    </lineage>
</organism>
<gene>
    <name evidence="1" type="ORF">MNOR_LOCUS18064</name>
</gene>
<keyword evidence="2" id="KW-1185">Reference proteome</keyword>
<dbReference type="Proteomes" id="UP001497623">
    <property type="component" value="Unassembled WGS sequence"/>
</dbReference>
<dbReference type="AlphaFoldDB" id="A0AAV2R277"/>
<protein>
    <submittedName>
        <fullName evidence="1">Uncharacterized protein</fullName>
    </submittedName>
</protein>
<reference evidence="1 2" key="1">
    <citation type="submission" date="2024-05" db="EMBL/GenBank/DDBJ databases">
        <authorList>
            <person name="Wallberg A."/>
        </authorList>
    </citation>
    <scope>NUCLEOTIDE SEQUENCE [LARGE SCALE GENOMIC DNA]</scope>
</reference>
<proteinExistence type="predicted"/>
<sequence length="255" mass="29133">MPFHNMEEWMLSDTMEEWMLHVNSMMVASIGTSNVVELNRELTPILAELVTLAPGNDQHPAVKQLFTWLVNPLRTGEDFLYVTDSLGWHVYKSMEEHFFEHVYNGEAVERGGFTYLGKVVAEALAVKCPILKGSWEQVALSLVNHSTKYNTEDNGFISDRLGNWIIDVIGNADLCPNPNVQIQLMLNILGLVNIDNYNESKALESVMSACCGIKANYIMEFHNDNFLLADFFREIFNVLRSFKNEHYFQLDDQLS</sequence>
<accession>A0AAV2R277</accession>